<accession>E4WQ65</accession>
<keyword evidence="3" id="KW-1185">Reference proteome</keyword>
<feature type="region of interest" description="Disordered" evidence="1">
    <location>
        <begin position="175"/>
        <end position="203"/>
    </location>
</feature>
<evidence type="ECO:0000313" key="2">
    <source>
        <dbReference type="EMBL" id="CBY20049.1"/>
    </source>
</evidence>
<dbReference type="OrthoDB" id="10466078at2759"/>
<dbReference type="Proteomes" id="UP000001307">
    <property type="component" value="Unassembled WGS sequence"/>
</dbReference>
<evidence type="ECO:0000256" key="1">
    <source>
        <dbReference type="SAM" id="MobiDB-lite"/>
    </source>
</evidence>
<dbReference type="InParanoid" id="E4WQ65"/>
<evidence type="ECO:0000313" key="3">
    <source>
        <dbReference type="Proteomes" id="UP000001307"/>
    </source>
</evidence>
<proteinExistence type="predicted"/>
<sequence>MGQCYGRIGGDLHETSDEQVRSVELTPQRDLNAEARIVVTNIAGDLNRLLPPDDILVARFPDARAIRNANQLAGWLFANNPRLTLFRLGGPFINAFAGTTILGTFLGLTVVVQRGSTILWVFHDKDDDLTPIRKRLEHEGKGTQKIEEYTVNVSEKFLMRPEQVVENKTCDYVKRTQQSRKPPVRRATNSTTRSFNRPSCGHSSIGSISNLSSISGNLVSPV</sequence>
<dbReference type="AlphaFoldDB" id="E4WQ65"/>
<protein>
    <submittedName>
        <fullName evidence="2">Uncharacterized protein</fullName>
    </submittedName>
</protein>
<feature type="compositionally biased region" description="Polar residues" evidence="1">
    <location>
        <begin position="187"/>
        <end position="197"/>
    </location>
</feature>
<name>E4WQ65_OIKDI</name>
<reference evidence="2" key="1">
    <citation type="journal article" date="2010" name="Science">
        <title>Plasticity of animal genome architecture unmasked by rapid evolution of a pelagic tunicate.</title>
        <authorList>
            <person name="Denoeud F."/>
            <person name="Henriet S."/>
            <person name="Mungpakdee S."/>
            <person name="Aury J.M."/>
            <person name="Da Silva C."/>
            <person name="Brinkmann H."/>
            <person name="Mikhaleva J."/>
            <person name="Olsen L.C."/>
            <person name="Jubin C."/>
            <person name="Canestro C."/>
            <person name="Bouquet J.M."/>
            <person name="Danks G."/>
            <person name="Poulain J."/>
            <person name="Campsteijn C."/>
            <person name="Adamski M."/>
            <person name="Cross I."/>
            <person name="Yadetie F."/>
            <person name="Muffato M."/>
            <person name="Louis A."/>
            <person name="Butcher S."/>
            <person name="Tsagkogeorga G."/>
            <person name="Konrad A."/>
            <person name="Singh S."/>
            <person name="Jensen M.F."/>
            <person name="Cong E.H."/>
            <person name="Eikeseth-Otteraa H."/>
            <person name="Noel B."/>
            <person name="Anthouard V."/>
            <person name="Porcel B.M."/>
            <person name="Kachouri-Lafond R."/>
            <person name="Nishino A."/>
            <person name="Ugolini M."/>
            <person name="Chourrout P."/>
            <person name="Nishida H."/>
            <person name="Aasland R."/>
            <person name="Huzurbazar S."/>
            <person name="Westhof E."/>
            <person name="Delsuc F."/>
            <person name="Lehrach H."/>
            <person name="Reinhardt R."/>
            <person name="Weissenbach J."/>
            <person name="Roy S.W."/>
            <person name="Artiguenave F."/>
            <person name="Postlethwait J.H."/>
            <person name="Manak J.R."/>
            <person name="Thompson E.M."/>
            <person name="Jaillon O."/>
            <person name="Du Pasquier L."/>
            <person name="Boudinot P."/>
            <person name="Liberles D.A."/>
            <person name="Volff J.N."/>
            <person name="Philippe H."/>
            <person name="Lenhard B."/>
            <person name="Roest Crollius H."/>
            <person name="Wincker P."/>
            <person name="Chourrout D."/>
        </authorList>
    </citation>
    <scope>NUCLEOTIDE SEQUENCE [LARGE SCALE GENOMIC DNA]</scope>
</reference>
<dbReference type="EMBL" id="FN653015">
    <property type="protein sequence ID" value="CBY20049.1"/>
    <property type="molecule type" value="Genomic_DNA"/>
</dbReference>
<organism evidence="2">
    <name type="scientific">Oikopleura dioica</name>
    <name type="common">Tunicate</name>
    <dbReference type="NCBI Taxonomy" id="34765"/>
    <lineage>
        <taxon>Eukaryota</taxon>
        <taxon>Metazoa</taxon>
        <taxon>Chordata</taxon>
        <taxon>Tunicata</taxon>
        <taxon>Appendicularia</taxon>
        <taxon>Copelata</taxon>
        <taxon>Oikopleuridae</taxon>
        <taxon>Oikopleura</taxon>
    </lineage>
</organism>
<gene>
    <name evidence="2" type="ORF">GSOID_T00000031001</name>
</gene>